<sequence>MTMIYCITSLFVFVTFAQARKQCPSGAPAIIECVSNPFVPGTHICPGAHQMSCPEIQGKHYCCSENNPPNPRPPVFSLPDPNACADLAANCRDYVHMCHSPGHIAVMKETCRLTCKFCAGSPQMMMDEPECADTTEKCEEWKKQGFCEKEGVKPETKKLYCAKTCEMC</sequence>
<feature type="chain" id="PRO_5020930475" description="ShKT domain-containing protein" evidence="2">
    <location>
        <begin position="20"/>
        <end position="168"/>
    </location>
</feature>
<evidence type="ECO:0000313" key="5">
    <source>
        <dbReference type="Proteomes" id="UP000298663"/>
    </source>
</evidence>
<dbReference type="Gene3D" id="1.10.10.1870">
    <property type="entry name" value="ShTK domain-like"/>
    <property type="match status" value="1"/>
</dbReference>
<comment type="caution">
    <text evidence="4">The sequence shown here is derived from an EMBL/GenBank/DDBJ whole genome shotgun (WGS) entry which is preliminary data.</text>
</comment>
<name>A0A4U5MC67_STECR</name>
<feature type="domain" description="ShKT" evidence="3">
    <location>
        <begin position="84"/>
        <end position="118"/>
    </location>
</feature>
<dbReference type="EMBL" id="AZBU02000008">
    <property type="protein sequence ID" value="TKR66721.1"/>
    <property type="molecule type" value="Genomic_DNA"/>
</dbReference>
<dbReference type="PANTHER" id="PTHR21724">
    <property type="entry name" value="SHKT DOMAIN-CONTAINING PROTEIN"/>
    <property type="match status" value="1"/>
</dbReference>
<dbReference type="OrthoDB" id="5872986at2759"/>
<gene>
    <name evidence="4" type="ORF">L596_022970</name>
</gene>
<feature type="domain" description="ShKT" evidence="3">
    <location>
        <begin position="131"/>
        <end position="168"/>
    </location>
</feature>
<feature type="disulfide bond" evidence="1">
    <location>
        <begin position="84"/>
        <end position="118"/>
    </location>
</feature>
<protein>
    <recommendedName>
        <fullName evidence="3">ShKT domain-containing protein</fullName>
    </recommendedName>
</protein>
<dbReference type="Pfam" id="PF01549">
    <property type="entry name" value="ShK"/>
    <property type="match status" value="2"/>
</dbReference>
<dbReference type="InterPro" id="IPR003582">
    <property type="entry name" value="ShKT_dom"/>
</dbReference>
<dbReference type="Gene3D" id="1.10.10.1940">
    <property type="match status" value="1"/>
</dbReference>
<proteinExistence type="predicted"/>
<evidence type="ECO:0000256" key="1">
    <source>
        <dbReference type="PROSITE-ProRule" id="PRU01005"/>
    </source>
</evidence>
<organism evidence="4 5">
    <name type="scientific">Steinernema carpocapsae</name>
    <name type="common">Entomopathogenic nematode</name>
    <dbReference type="NCBI Taxonomy" id="34508"/>
    <lineage>
        <taxon>Eukaryota</taxon>
        <taxon>Metazoa</taxon>
        <taxon>Ecdysozoa</taxon>
        <taxon>Nematoda</taxon>
        <taxon>Chromadorea</taxon>
        <taxon>Rhabditida</taxon>
        <taxon>Tylenchina</taxon>
        <taxon>Panagrolaimomorpha</taxon>
        <taxon>Strongyloidoidea</taxon>
        <taxon>Steinernematidae</taxon>
        <taxon>Steinernema</taxon>
    </lineage>
</organism>
<evidence type="ECO:0000256" key="2">
    <source>
        <dbReference type="SAM" id="SignalP"/>
    </source>
</evidence>
<keyword evidence="1" id="KW-1015">Disulfide bond</keyword>
<accession>A0A4U5MC67</accession>
<dbReference type="Proteomes" id="UP000298663">
    <property type="component" value="Unassembled WGS sequence"/>
</dbReference>
<feature type="signal peptide" evidence="2">
    <location>
        <begin position="1"/>
        <end position="19"/>
    </location>
</feature>
<comment type="caution">
    <text evidence="1">Lacks conserved residue(s) required for the propagation of feature annotation.</text>
</comment>
<dbReference type="AlphaFoldDB" id="A0A4U5MC67"/>
<reference evidence="4 5" key="1">
    <citation type="journal article" date="2015" name="Genome Biol.">
        <title>Comparative genomics of Steinernema reveals deeply conserved gene regulatory networks.</title>
        <authorList>
            <person name="Dillman A.R."/>
            <person name="Macchietto M."/>
            <person name="Porter C.F."/>
            <person name="Rogers A."/>
            <person name="Williams B."/>
            <person name="Antoshechkin I."/>
            <person name="Lee M.M."/>
            <person name="Goodwin Z."/>
            <person name="Lu X."/>
            <person name="Lewis E.E."/>
            <person name="Goodrich-Blair H."/>
            <person name="Stock S.P."/>
            <person name="Adams B.J."/>
            <person name="Sternberg P.W."/>
            <person name="Mortazavi A."/>
        </authorList>
    </citation>
    <scope>NUCLEOTIDE SEQUENCE [LARGE SCALE GENOMIC DNA]</scope>
    <source>
        <strain evidence="4 5">ALL</strain>
    </source>
</reference>
<dbReference type="PANTHER" id="PTHR21724:SF109">
    <property type="entry name" value="SHKT DOMAIN-CONTAINING PROTEIN"/>
    <property type="match status" value="1"/>
</dbReference>
<reference evidence="4 5" key="2">
    <citation type="journal article" date="2019" name="G3 (Bethesda)">
        <title>Hybrid Assembly of the Genome of the Entomopathogenic Nematode Steinernema carpocapsae Identifies the X-Chromosome.</title>
        <authorList>
            <person name="Serra L."/>
            <person name="Macchietto M."/>
            <person name="Macias-Munoz A."/>
            <person name="McGill C.J."/>
            <person name="Rodriguez I.M."/>
            <person name="Rodriguez B."/>
            <person name="Murad R."/>
            <person name="Mortazavi A."/>
        </authorList>
    </citation>
    <scope>NUCLEOTIDE SEQUENCE [LARGE SCALE GENOMIC DNA]</scope>
    <source>
        <strain evidence="4 5">ALL</strain>
    </source>
</reference>
<dbReference type="PROSITE" id="PS51670">
    <property type="entry name" value="SHKT"/>
    <property type="match status" value="2"/>
</dbReference>
<keyword evidence="5" id="KW-1185">Reference proteome</keyword>
<evidence type="ECO:0000313" key="4">
    <source>
        <dbReference type="EMBL" id="TKR66721.1"/>
    </source>
</evidence>
<evidence type="ECO:0000259" key="3">
    <source>
        <dbReference type="PROSITE" id="PS51670"/>
    </source>
</evidence>
<dbReference type="SMART" id="SM00254">
    <property type="entry name" value="ShKT"/>
    <property type="match status" value="2"/>
</dbReference>
<keyword evidence="2" id="KW-0732">Signal</keyword>